<evidence type="ECO:0000256" key="1">
    <source>
        <dbReference type="SAM" id="MobiDB-lite"/>
    </source>
</evidence>
<gene>
    <name evidence="2" type="ORF">B296_00018601</name>
</gene>
<evidence type="ECO:0000313" key="2">
    <source>
        <dbReference type="EMBL" id="RRT78299.1"/>
    </source>
</evidence>
<organism evidence="2 3">
    <name type="scientific">Ensete ventricosum</name>
    <name type="common">Abyssinian banana</name>
    <name type="synonym">Musa ensete</name>
    <dbReference type="NCBI Taxonomy" id="4639"/>
    <lineage>
        <taxon>Eukaryota</taxon>
        <taxon>Viridiplantae</taxon>
        <taxon>Streptophyta</taxon>
        <taxon>Embryophyta</taxon>
        <taxon>Tracheophyta</taxon>
        <taxon>Spermatophyta</taxon>
        <taxon>Magnoliopsida</taxon>
        <taxon>Liliopsida</taxon>
        <taxon>Zingiberales</taxon>
        <taxon>Musaceae</taxon>
        <taxon>Ensete</taxon>
    </lineage>
</organism>
<dbReference type="AlphaFoldDB" id="A0A427APZ3"/>
<name>A0A427APZ3_ENSVE</name>
<accession>A0A427APZ3</accession>
<evidence type="ECO:0000313" key="3">
    <source>
        <dbReference type="Proteomes" id="UP000287651"/>
    </source>
</evidence>
<feature type="region of interest" description="Disordered" evidence="1">
    <location>
        <begin position="1"/>
        <end position="31"/>
    </location>
</feature>
<dbReference type="EMBL" id="AMZH03001710">
    <property type="protein sequence ID" value="RRT78299.1"/>
    <property type="molecule type" value="Genomic_DNA"/>
</dbReference>
<proteinExistence type="predicted"/>
<protein>
    <submittedName>
        <fullName evidence="2">Uncharacterized protein</fullName>
    </submittedName>
</protein>
<dbReference type="Proteomes" id="UP000287651">
    <property type="component" value="Unassembled WGS sequence"/>
</dbReference>
<reference evidence="2 3" key="1">
    <citation type="journal article" date="2014" name="Agronomy (Basel)">
        <title>A Draft Genome Sequence for Ensete ventricosum, the Drought-Tolerant Tree Against Hunger.</title>
        <authorList>
            <person name="Harrison J."/>
            <person name="Moore K.A."/>
            <person name="Paszkiewicz K."/>
            <person name="Jones T."/>
            <person name="Grant M."/>
            <person name="Ambacheew D."/>
            <person name="Muzemil S."/>
            <person name="Studholme D.J."/>
        </authorList>
    </citation>
    <scope>NUCLEOTIDE SEQUENCE [LARGE SCALE GENOMIC DNA]</scope>
</reference>
<comment type="caution">
    <text evidence="2">The sequence shown here is derived from an EMBL/GenBank/DDBJ whole genome shotgun (WGS) entry which is preliminary data.</text>
</comment>
<sequence length="120" mass="13750">MGTARTGRYHQLGLFPPLSAEGEGRRERTWSSDTAFPRRSWSVTRREKKPRRGWRISFGDITKASQEEETTFLLPGHLAEASWGCFFSPKGLLGEKMFPPRVGTMSEHTAWYTHTVSYRA</sequence>